<feature type="transmembrane region" description="Helical" evidence="7">
    <location>
        <begin position="259"/>
        <end position="278"/>
    </location>
</feature>
<comment type="similarity">
    <text evidence="2">Belongs to the EamA transporter family.</text>
</comment>
<sequence>MKNAKNIKTNNLLIGCLCALAAETLYGLSYVFTKDATEDESTLSLLGWRFFIAFVVMSLLAVTGMIKINLKGKSIKPLLAVAIFNPVLYLIGETIGISHTTASESGVFLACIPVASLAASTLILHKEPTKPQVLGILITLVGVLITILAVGASSSLSIAGYLCLFLGVICYALYSVYVEKASDFAGTEITYVMLVCGAAVFTLLAFIEGCVKGNLTDVLLLPFHDSGFLTAILYQGIGCSAIAFFLSNIAITKIGVNRTSSFIGIATVVSAFAGAVILKEAFTTYQSIGAAVIIAGVYTANTQKQVGGLENESVQES</sequence>
<dbReference type="PANTHER" id="PTHR32322:SF18">
    <property type="entry name" value="S-ADENOSYLMETHIONINE_S-ADENOSYLHOMOCYSTEINE TRANSPORTER"/>
    <property type="match status" value="1"/>
</dbReference>
<protein>
    <submittedName>
        <fullName evidence="9">DMT family transporter</fullName>
    </submittedName>
</protein>
<keyword evidence="5 7" id="KW-1133">Transmembrane helix</keyword>
<evidence type="ECO:0000256" key="7">
    <source>
        <dbReference type="SAM" id="Phobius"/>
    </source>
</evidence>
<evidence type="ECO:0000259" key="8">
    <source>
        <dbReference type="Pfam" id="PF00892"/>
    </source>
</evidence>
<accession>A0A415E8K4</accession>
<dbReference type="InterPro" id="IPR037185">
    <property type="entry name" value="EmrE-like"/>
</dbReference>
<evidence type="ECO:0000313" key="10">
    <source>
        <dbReference type="Proteomes" id="UP000284841"/>
    </source>
</evidence>
<dbReference type="Proteomes" id="UP000284841">
    <property type="component" value="Unassembled WGS sequence"/>
</dbReference>
<feature type="transmembrane region" description="Helical" evidence="7">
    <location>
        <begin position="158"/>
        <end position="177"/>
    </location>
</feature>
<comment type="subcellular location">
    <subcellularLocation>
        <location evidence="1">Cell membrane</location>
        <topology evidence="1">Multi-pass membrane protein</topology>
    </subcellularLocation>
</comment>
<dbReference type="InterPro" id="IPR000620">
    <property type="entry name" value="EamA_dom"/>
</dbReference>
<dbReference type="OrthoDB" id="37139at2"/>
<dbReference type="RefSeq" id="WP_118334134.1">
    <property type="nucleotide sequence ID" value="NZ_AP025567.1"/>
</dbReference>
<comment type="caution">
    <text evidence="9">The sequence shown here is derived from an EMBL/GenBank/DDBJ whole genome shotgun (WGS) entry which is preliminary data.</text>
</comment>
<proteinExistence type="inferred from homology"/>
<dbReference type="Pfam" id="PF00892">
    <property type="entry name" value="EamA"/>
    <property type="match status" value="2"/>
</dbReference>
<keyword evidence="10" id="KW-1185">Reference proteome</keyword>
<evidence type="ECO:0000256" key="2">
    <source>
        <dbReference type="ARBA" id="ARBA00007362"/>
    </source>
</evidence>
<feature type="transmembrane region" description="Helical" evidence="7">
    <location>
        <begin position="189"/>
        <end position="207"/>
    </location>
</feature>
<evidence type="ECO:0000256" key="3">
    <source>
        <dbReference type="ARBA" id="ARBA00022475"/>
    </source>
</evidence>
<evidence type="ECO:0000313" key="9">
    <source>
        <dbReference type="EMBL" id="RHJ90010.1"/>
    </source>
</evidence>
<reference evidence="9 10" key="1">
    <citation type="submission" date="2018-08" db="EMBL/GenBank/DDBJ databases">
        <title>A genome reference for cultivated species of the human gut microbiota.</title>
        <authorList>
            <person name="Zou Y."/>
            <person name="Xue W."/>
            <person name="Luo G."/>
        </authorList>
    </citation>
    <scope>NUCLEOTIDE SEQUENCE [LARGE SCALE GENOMIC DNA]</scope>
    <source>
        <strain evidence="9 10">AM07-24</strain>
    </source>
</reference>
<feature type="transmembrane region" description="Helical" evidence="7">
    <location>
        <begin position="105"/>
        <end position="124"/>
    </location>
</feature>
<name>A0A415E8K4_9FIRM</name>
<feature type="domain" description="EamA" evidence="8">
    <location>
        <begin position="159"/>
        <end position="300"/>
    </location>
</feature>
<feature type="transmembrane region" description="Helical" evidence="7">
    <location>
        <begin position="284"/>
        <end position="301"/>
    </location>
</feature>
<evidence type="ECO:0000256" key="5">
    <source>
        <dbReference type="ARBA" id="ARBA00022989"/>
    </source>
</evidence>
<keyword evidence="4 7" id="KW-0812">Transmembrane</keyword>
<dbReference type="EMBL" id="QRMS01000001">
    <property type="protein sequence ID" value="RHJ90010.1"/>
    <property type="molecule type" value="Genomic_DNA"/>
</dbReference>
<dbReference type="PANTHER" id="PTHR32322">
    <property type="entry name" value="INNER MEMBRANE TRANSPORTER"/>
    <property type="match status" value="1"/>
</dbReference>
<feature type="transmembrane region" description="Helical" evidence="7">
    <location>
        <begin position="12"/>
        <end position="33"/>
    </location>
</feature>
<dbReference type="Gene3D" id="1.10.3730.20">
    <property type="match status" value="1"/>
</dbReference>
<dbReference type="STRING" id="1776384.GCA_900086585_03403"/>
<keyword evidence="3" id="KW-1003">Cell membrane</keyword>
<gene>
    <name evidence="9" type="ORF">DW099_05520</name>
</gene>
<feature type="transmembrane region" description="Helical" evidence="7">
    <location>
        <begin position="45"/>
        <end position="66"/>
    </location>
</feature>
<evidence type="ECO:0000256" key="1">
    <source>
        <dbReference type="ARBA" id="ARBA00004651"/>
    </source>
</evidence>
<feature type="transmembrane region" description="Helical" evidence="7">
    <location>
        <begin position="133"/>
        <end position="152"/>
    </location>
</feature>
<dbReference type="SUPFAM" id="SSF103481">
    <property type="entry name" value="Multidrug resistance efflux transporter EmrE"/>
    <property type="match status" value="2"/>
</dbReference>
<feature type="transmembrane region" description="Helical" evidence="7">
    <location>
        <begin position="227"/>
        <end position="247"/>
    </location>
</feature>
<dbReference type="AlphaFoldDB" id="A0A415E8K4"/>
<dbReference type="GO" id="GO:0005886">
    <property type="term" value="C:plasma membrane"/>
    <property type="evidence" value="ECO:0007669"/>
    <property type="project" value="UniProtKB-SubCell"/>
</dbReference>
<evidence type="ECO:0000256" key="6">
    <source>
        <dbReference type="ARBA" id="ARBA00023136"/>
    </source>
</evidence>
<feature type="transmembrane region" description="Helical" evidence="7">
    <location>
        <begin position="78"/>
        <end position="99"/>
    </location>
</feature>
<feature type="domain" description="EamA" evidence="8">
    <location>
        <begin position="14"/>
        <end position="147"/>
    </location>
</feature>
<organism evidence="9 10">
    <name type="scientific">Emergencia timonensis</name>
    <dbReference type="NCBI Taxonomy" id="1776384"/>
    <lineage>
        <taxon>Bacteria</taxon>
        <taxon>Bacillati</taxon>
        <taxon>Bacillota</taxon>
        <taxon>Clostridia</taxon>
        <taxon>Peptostreptococcales</taxon>
        <taxon>Anaerovoracaceae</taxon>
        <taxon>Emergencia</taxon>
    </lineage>
</organism>
<keyword evidence="6 7" id="KW-0472">Membrane</keyword>
<evidence type="ECO:0000256" key="4">
    <source>
        <dbReference type="ARBA" id="ARBA00022692"/>
    </source>
</evidence>
<dbReference type="InterPro" id="IPR050638">
    <property type="entry name" value="AA-Vitamin_Transporters"/>
</dbReference>